<feature type="region of interest" description="Disordered" evidence="1">
    <location>
        <begin position="97"/>
        <end position="119"/>
    </location>
</feature>
<dbReference type="AlphaFoldDB" id="A0A146G7Q1"/>
<dbReference type="InParanoid" id="A0A146G7Q1"/>
<sequence>MSVSPQPRHFPLRLIAGGLGVFALFAAAVFVVRTGDPGPAPMDAARAEERRAALAELRKRDTERLNTYAVIDRAGDSFQMPIERAMELVVREYAGTSPRAVPLPPVPEASPSASPVATP</sequence>
<keyword evidence="2" id="KW-1133">Transmembrane helix</keyword>
<evidence type="ECO:0000256" key="1">
    <source>
        <dbReference type="SAM" id="MobiDB-lite"/>
    </source>
</evidence>
<keyword evidence="2" id="KW-0472">Membrane</keyword>
<evidence type="ECO:0000313" key="3">
    <source>
        <dbReference type="EMBL" id="GAT32944.1"/>
    </source>
</evidence>
<comment type="caution">
    <text evidence="3">The sequence shown here is derived from an EMBL/GenBank/DDBJ whole genome shotgun (WGS) entry which is preliminary data.</text>
</comment>
<dbReference type="OrthoDB" id="129807at2"/>
<proteinExistence type="predicted"/>
<reference evidence="4" key="1">
    <citation type="journal article" date="2017" name="Genome Announc.">
        <title>Draft Genome Sequence of Terrimicrobium sacchariphilum NM-5T, a Facultative Anaerobic Soil Bacterium of the Class Spartobacteria.</title>
        <authorList>
            <person name="Qiu Y.L."/>
            <person name="Tourlousse D.M."/>
            <person name="Matsuura N."/>
            <person name="Ohashi A."/>
            <person name="Sekiguchi Y."/>
        </authorList>
    </citation>
    <scope>NUCLEOTIDE SEQUENCE [LARGE SCALE GENOMIC DNA]</scope>
    <source>
        <strain evidence="4">NM-5</strain>
    </source>
</reference>
<keyword evidence="2" id="KW-0812">Transmembrane</keyword>
<feature type="transmembrane region" description="Helical" evidence="2">
    <location>
        <begin position="12"/>
        <end position="32"/>
    </location>
</feature>
<gene>
    <name evidence="3" type="ORF">TSACC_21347</name>
</gene>
<protein>
    <submittedName>
        <fullName evidence="3">Uncharacterized protein</fullName>
    </submittedName>
</protein>
<name>A0A146G7Q1_TERSA</name>
<evidence type="ECO:0000256" key="2">
    <source>
        <dbReference type="SAM" id="Phobius"/>
    </source>
</evidence>
<feature type="compositionally biased region" description="Low complexity" evidence="1">
    <location>
        <begin position="109"/>
        <end position="119"/>
    </location>
</feature>
<dbReference type="Proteomes" id="UP000076023">
    <property type="component" value="Unassembled WGS sequence"/>
</dbReference>
<dbReference type="RefSeq" id="WP_075078735.1">
    <property type="nucleotide sequence ID" value="NZ_BDCO01000002.1"/>
</dbReference>
<organism evidence="3 4">
    <name type="scientific">Terrimicrobium sacchariphilum</name>
    <dbReference type="NCBI Taxonomy" id="690879"/>
    <lineage>
        <taxon>Bacteria</taxon>
        <taxon>Pseudomonadati</taxon>
        <taxon>Verrucomicrobiota</taxon>
        <taxon>Terrimicrobiia</taxon>
        <taxon>Terrimicrobiales</taxon>
        <taxon>Terrimicrobiaceae</taxon>
        <taxon>Terrimicrobium</taxon>
    </lineage>
</organism>
<keyword evidence="4" id="KW-1185">Reference proteome</keyword>
<evidence type="ECO:0000313" key="4">
    <source>
        <dbReference type="Proteomes" id="UP000076023"/>
    </source>
</evidence>
<dbReference type="EMBL" id="BDCO01000002">
    <property type="protein sequence ID" value="GAT32944.1"/>
    <property type="molecule type" value="Genomic_DNA"/>
</dbReference>
<dbReference type="STRING" id="690879.TSACC_21347"/>
<accession>A0A146G7Q1</accession>